<keyword evidence="6" id="KW-1003">Cell membrane</keyword>
<dbReference type="PANTHER" id="PTHR43229">
    <property type="entry name" value="NODULATION PROTEIN J"/>
    <property type="match status" value="1"/>
</dbReference>
<gene>
    <name evidence="9" type="ORF">M6B22_20190</name>
</gene>
<evidence type="ECO:0000256" key="5">
    <source>
        <dbReference type="ARBA" id="ARBA00023251"/>
    </source>
</evidence>
<keyword evidence="6" id="KW-0813">Transport</keyword>
<comment type="subcellular location">
    <subcellularLocation>
        <location evidence="6">Cell membrane</location>
        <topology evidence="6">Multi-pass membrane protein</topology>
    </subcellularLocation>
    <subcellularLocation>
        <location evidence="1">Membrane</location>
        <topology evidence="1">Multi-pass membrane protein</topology>
    </subcellularLocation>
</comment>
<feature type="domain" description="ABC transmembrane type-2" evidence="8">
    <location>
        <begin position="51"/>
        <end position="283"/>
    </location>
</feature>
<comment type="similarity">
    <text evidence="6">Belongs to the ABC-2 integral membrane protein family.</text>
</comment>
<keyword evidence="10" id="KW-1185">Reference proteome</keyword>
<accession>A0ABY7JZR4</accession>
<proteinExistence type="inferred from homology"/>
<name>A0ABY7JZR4_9ACTN</name>
<evidence type="ECO:0000313" key="9">
    <source>
        <dbReference type="EMBL" id="WAX56822.1"/>
    </source>
</evidence>
<keyword evidence="2 6" id="KW-0812">Transmembrane</keyword>
<sequence length="287" mass="30732">MSAPALGATGRVGAGRPAHADHPARNPVRELLRHSGLLTARSVRSLLRQPAYAAITLIQPVIWLLLFGQLFRSVIHIPGFHADNGSYLEFITPGVILMTALFSSGWAGTGYIEDMDRGVMDRLLSSPVRRGAMMIGSLAYQALTTALQTLIVFAIAYAAGARFAGGVAGIAMTLLAAVLMAIVIASLSNAIALLVRQQEALIGISQFIVLPLQFLSSAIMDTRLSPGWVRHVARYNPVDWAVVASRQALSSGTQWGAVLPRLGFLMLLAAAMAWLATRAFRAYQRSA</sequence>
<evidence type="ECO:0000256" key="3">
    <source>
        <dbReference type="ARBA" id="ARBA00022989"/>
    </source>
</evidence>
<dbReference type="RefSeq" id="WP_269443357.1">
    <property type="nucleotide sequence ID" value="NZ_CP097463.1"/>
</dbReference>
<evidence type="ECO:0000256" key="4">
    <source>
        <dbReference type="ARBA" id="ARBA00023136"/>
    </source>
</evidence>
<keyword evidence="4 6" id="KW-0472">Membrane</keyword>
<feature type="transmembrane region" description="Helical" evidence="6">
    <location>
        <begin position="163"/>
        <end position="188"/>
    </location>
</feature>
<evidence type="ECO:0000256" key="6">
    <source>
        <dbReference type="RuleBase" id="RU361157"/>
    </source>
</evidence>
<dbReference type="PANTHER" id="PTHR43229:SF2">
    <property type="entry name" value="NODULATION PROTEIN J"/>
    <property type="match status" value="1"/>
</dbReference>
<evidence type="ECO:0000259" key="8">
    <source>
        <dbReference type="PROSITE" id="PS51012"/>
    </source>
</evidence>
<reference evidence="9" key="1">
    <citation type="submission" date="2022-05" db="EMBL/GenBank/DDBJ databases">
        <title>Jatrophihabitans sp. SB3-54 whole genome sequence.</title>
        <authorList>
            <person name="Suh M.K."/>
            <person name="Eom M.K."/>
            <person name="Kim J.S."/>
            <person name="Kim H.S."/>
            <person name="Do H.E."/>
            <person name="Shin Y.K."/>
            <person name="Lee J.-S."/>
        </authorList>
    </citation>
    <scope>NUCLEOTIDE SEQUENCE</scope>
    <source>
        <strain evidence="9">SB3-54</strain>
    </source>
</reference>
<evidence type="ECO:0000256" key="2">
    <source>
        <dbReference type="ARBA" id="ARBA00022692"/>
    </source>
</evidence>
<protein>
    <recommendedName>
        <fullName evidence="6">Transport permease protein</fullName>
    </recommendedName>
</protein>
<feature type="transmembrane region" description="Helical" evidence="6">
    <location>
        <begin position="91"/>
        <end position="112"/>
    </location>
</feature>
<dbReference type="Pfam" id="PF01061">
    <property type="entry name" value="ABC2_membrane"/>
    <property type="match status" value="1"/>
</dbReference>
<feature type="region of interest" description="Disordered" evidence="7">
    <location>
        <begin position="1"/>
        <end position="25"/>
    </location>
</feature>
<dbReference type="PIRSF" id="PIRSF006648">
    <property type="entry name" value="DrrB"/>
    <property type="match status" value="1"/>
</dbReference>
<dbReference type="InterPro" id="IPR013525">
    <property type="entry name" value="ABC2_TM"/>
</dbReference>
<dbReference type="EMBL" id="CP097463">
    <property type="protein sequence ID" value="WAX56822.1"/>
    <property type="molecule type" value="Genomic_DNA"/>
</dbReference>
<feature type="transmembrane region" description="Helical" evidence="6">
    <location>
        <begin position="200"/>
        <end position="220"/>
    </location>
</feature>
<evidence type="ECO:0000256" key="1">
    <source>
        <dbReference type="ARBA" id="ARBA00004141"/>
    </source>
</evidence>
<dbReference type="Proteomes" id="UP001164693">
    <property type="component" value="Chromosome"/>
</dbReference>
<evidence type="ECO:0000313" key="10">
    <source>
        <dbReference type="Proteomes" id="UP001164693"/>
    </source>
</evidence>
<dbReference type="PROSITE" id="PS51012">
    <property type="entry name" value="ABC_TM2"/>
    <property type="match status" value="1"/>
</dbReference>
<dbReference type="InterPro" id="IPR000412">
    <property type="entry name" value="ABC_2_transport"/>
</dbReference>
<feature type="transmembrane region" description="Helical" evidence="6">
    <location>
        <begin position="258"/>
        <end position="277"/>
    </location>
</feature>
<organism evidence="9 10">
    <name type="scientific">Jatrophihabitans cynanchi</name>
    <dbReference type="NCBI Taxonomy" id="2944128"/>
    <lineage>
        <taxon>Bacteria</taxon>
        <taxon>Bacillati</taxon>
        <taxon>Actinomycetota</taxon>
        <taxon>Actinomycetes</taxon>
        <taxon>Jatrophihabitantales</taxon>
        <taxon>Jatrophihabitantaceae</taxon>
        <taxon>Jatrophihabitans</taxon>
    </lineage>
</organism>
<dbReference type="InterPro" id="IPR047817">
    <property type="entry name" value="ABC2_TM_bact-type"/>
</dbReference>
<evidence type="ECO:0000256" key="7">
    <source>
        <dbReference type="SAM" id="MobiDB-lite"/>
    </source>
</evidence>
<keyword evidence="3 6" id="KW-1133">Transmembrane helix</keyword>
<keyword evidence="5" id="KW-0046">Antibiotic resistance</keyword>
<feature type="transmembrane region" description="Helical" evidence="6">
    <location>
        <begin position="51"/>
        <end position="71"/>
    </location>
</feature>
<dbReference type="InterPro" id="IPR051784">
    <property type="entry name" value="Nod_factor_ABC_transporter"/>
</dbReference>
<feature type="transmembrane region" description="Helical" evidence="6">
    <location>
        <begin position="133"/>
        <end position="157"/>
    </location>
</feature>